<name>A0A2P2MCZ6_RHIMU</name>
<sequence length="212" mass="24619">MGISSLERNLKKRLKMKNAVLFKSLVLVALSLLFCGYVMSKECTNIPTQLSSHTFRYELLASKNETWKKEMFAHYHLTPTDDSAWANLLPRKILKEEDEFEWAMMYRKMKSSHQSSGDFLQEASLHAVRLDPSSVHWLAQQTNLEYLLMLDVDRLVWSFRKTAGLPTRGKPYGGWEAPDVELRGHFVGEFSLRFLFMSVNLVTRYIVNLCEC</sequence>
<dbReference type="EMBL" id="GGEC01047646">
    <property type="protein sequence ID" value="MBX28130.1"/>
    <property type="molecule type" value="Transcribed_RNA"/>
</dbReference>
<protein>
    <submittedName>
        <fullName evidence="2">Uncharacterized protein LOC8274414</fullName>
    </submittedName>
</protein>
<dbReference type="PANTHER" id="PTHR31151">
    <property type="entry name" value="PROLINE-TRNA LIGASE (DUF1680)"/>
    <property type="match status" value="1"/>
</dbReference>
<evidence type="ECO:0000259" key="1">
    <source>
        <dbReference type="Pfam" id="PF07944"/>
    </source>
</evidence>
<organism evidence="2">
    <name type="scientific">Rhizophora mucronata</name>
    <name type="common">Asiatic mangrove</name>
    <dbReference type="NCBI Taxonomy" id="61149"/>
    <lineage>
        <taxon>Eukaryota</taxon>
        <taxon>Viridiplantae</taxon>
        <taxon>Streptophyta</taxon>
        <taxon>Embryophyta</taxon>
        <taxon>Tracheophyta</taxon>
        <taxon>Spermatophyta</taxon>
        <taxon>Magnoliopsida</taxon>
        <taxon>eudicotyledons</taxon>
        <taxon>Gunneridae</taxon>
        <taxon>Pentapetalae</taxon>
        <taxon>rosids</taxon>
        <taxon>fabids</taxon>
        <taxon>Malpighiales</taxon>
        <taxon>Rhizophoraceae</taxon>
        <taxon>Rhizophora</taxon>
    </lineage>
</organism>
<dbReference type="Pfam" id="PF07944">
    <property type="entry name" value="Beta-AFase-like_GH127_cat"/>
    <property type="match status" value="1"/>
</dbReference>
<evidence type="ECO:0000313" key="2">
    <source>
        <dbReference type="EMBL" id="MBX28130.1"/>
    </source>
</evidence>
<proteinExistence type="predicted"/>
<reference evidence="2" key="1">
    <citation type="submission" date="2018-02" db="EMBL/GenBank/DDBJ databases">
        <title>Rhizophora mucronata_Transcriptome.</title>
        <authorList>
            <person name="Meera S.P."/>
            <person name="Sreeshan A."/>
            <person name="Augustine A."/>
        </authorList>
    </citation>
    <scope>NUCLEOTIDE SEQUENCE</scope>
    <source>
        <tissue evidence="2">Leaf</tissue>
    </source>
</reference>
<dbReference type="InterPro" id="IPR012878">
    <property type="entry name" value="Beta-AFase-like_GH127_cat"/>
</dbReference>
<dbReference type="AlphaFoldDB" id="A0A2P2MCZ6"/>
<accession>A0A2P2MCZ6</accession>
<dbReference type="PANTHER" id="PTHR31151:SF0">
    <property type="entry name" value="PROLINE-TRNA LIGASE (DUF1680)"/>
    <property type="match status" value="1"/>
</dbReference>
<feature type="domain" description="Non-reducing end beta-L-arabinofuranosidase-like GH127 catalytic" evidence="1">
    <location>
        <begin position="128"/>
        <end position="189"/>
    </location>
</feature>